<comment type="similarity">
    <text evidence="3">Belongs to the universal ribosomal protein uS4 family.</text>
</comment>
<evidence type="ECO:0000256" key="7">
    <source>
        <dbReference type="ARBA" id="ARBA00023110"/>
    </source>
</evidence>
<accession>A0A9P5G148</accession>
<dbReference type="InterPro" id="IPR050689">
    <property type="entry name" value="FKBP-type_PPIase"/>
</dbReference>
<dbReference type="GO" id="GO:0019843">
    <property type="term" value="F:rRNA binding"/>
    <property type="evidence" value="ECO:0007669"/>
    <property type="project" value="UniProtKB-KW"/>
</dbReference>
<evidence type="ECO:0000256" key="12">
    <source>
        <dbReference type="ARBA" id="ARBA00038106"/>
    </source>
</evidence>
<evidence type="ECO:0000256" key="15">
    <source>
        <dbReference type="SAM" id="MobiDB-lite"/>
    </source>
</evidence>
<keyword evidence="10" id="KW-0687">Ribonucleoprotein</keyword>
<dbReference type="InterPro" id="IPR002942">
    <property type="entry name" value="S4_RNA-bd"/>
</dbReference>
<dbReference type="Gene3D" id="3.10.50.40">
    <property type="match status" value="1"/>
</dbReference>
<evidence type="ECO:0000313" key="17">
    <source>
        <dbReference type="EMBL" id="KAF5095830.1"/>
    </source>
</evidence>
<dbReference type="CDD" id="cd00165">
    <property type="entry name" value="S4"/>
    <property type="match status" value="1"/>
</dbReference>
<evidence type="ECO:0000256" key="13">
    <source>
        <dbReference type="PROSITE-ProRule" id="PRU00182"/>
    </source>
</evidence>
<dbReference type="EMBL" id="QQZK01000134">
    <property type="protein sequence ID" value="KAF5095830.1"/>
    <property type="molecule type" value="Genomic_DNA"/>
</dbReference>
<organism evidence="17 18">
    <name type="scientific">Geotrichum candidum</name>
    <name type="common">Oospora lactis</name>
    <name type="synonym">Dipodascus geotrichum</name>
    <dbReference type="NCBI Taxonomy" id="1173061"/>
    <lineage>
        <taxon>Eukaryota</taxon>
        <taxon>Fungi</taxon>
        <taxon>Dikarya</taxon>
        <taxon>Ascomycota</taxon>
        <taxon>Saccharomycotina</taxon>
        <taxon>Dipodascomycetes</taxon>
        <taxon>Dipodascales</taxon>
        <taxon>Dipodascaceae</taxon>
        <taxon>Geotrichum</taxon>
    </lineage>
</organism>
<proteinExistence type="inferred from homology"/>
<dbReference type="PANTHER" id="PTHR10516:SF443">
    <property type="entry name" value="FK506-BINDING PROTEIN 59-RELATED"/>
    <property type="match status" value="1"/>
</dbReference>
<keyword evidence="4" id="KW-0699">rRNA-binding</keyword>
<evidence type="ECO:0000256" key="3">
    <source>
        <dbReference type="ARBA" id="ARBA00007465"/>
    </source>
</evidence>
<dbReference type="GO" id="GO:0005739">
    <property type="term" value="C:mitochondrion"/>
    <property type="evidence" value="ECO:0007669"/>
    <property type="project" value="UniProtKB-SubCell"/>
</dbReference>
<comment type="catalytic activity">
    <reaction evidence="1 14">
        <text>[protein]-peptidylproline (omega=180) = [protein]-peptidylproline (omega=0)</text>
        <dbReference type="Rhea" id="RHEA:16237"/>
        <dbReference type="Rhea" id="RHEA-COMP:10747"/>
        <dbReference type="Rhea" id="RHEA-COMP:10748"/>
        <dbReference type="ChEBI" id="CHEBI:83833"/>
        <dbReference type="ChEBI" id="CHEBI:83834"/>
        <dbReference type="EC" id="5.2.1.8"/>
    </reaction>
</comment>
<evidence type="ECO:0000256" key="14">
    <source>
        <dbReference type="PROSITE-ProRule" id="PRU00277"/>
    </source>
</evidence>
<dbReference type="InterPro" id="IPR046357">
    <property type="entry name" value="PPIase_dom_sf"/>
</dbReference>
<dbReference type="GO" id="GO:1990904">
    <property type="term" value="C:ribonucleoprotein complex"/>
    <property type="evidence" value="ECO:0007669"/>
    <property type="project" value="UniProtKB-KW"/>
</dbReference>
<dbReference type="AlphaFoldDB" id="A0A9P5G148"/>
<dbReference type="EC" id="5.2.1.8" evidence="14"/>
<reference evidence="17" key="1">
    <citation type="journal article" date="2020" name="Front. Microbiol.">
        <title>Phenotypic and Genetic Characterization of the Cheese Ripening Yeast Geotrichum candidum.</title>
        <authorList>
            <person name="Perkins V."/>
            <person name="Vignola S."/>
            <person name="Lessard M.H."/>
            <person name="Plante P.L."/>
            <person name="Corbeil J."/>
            <person name="Dugat-Bony E."/>
            <person name="Frenette M."/>
            <person name="Labrie S."/>
        </authorList>
    </citation>
    <scope>NUCLEOTIDE SEQUENCE</scope>
    <source>
        <strain evidence="17">LMA-70</strain>
    </source>
</reference>
<feature type="domain" description="PPIase FKBP-type" evidence="16">
    <location>
        <begin position="20"/>
        <end position="99"/>
    </location>
</feature>
<dbReference type="PANTHER" id="PTHR10516">
    <property type="entry name" value="PEPTIDYL-PROLYL CIS-TRANS ISOMERASE"/>
    <property type="match status" value="1"/>
</dbReference>
<comment type="caution">
    <text evidence="17">The sequence shown here is derived from an EMBL/GenBank/DDBJ whole genome shotgun (WGS) entry which is preliminary data.</text>
</comment>
<dbReference type="InterPro" id="IPR036986">
    <property type="entry name" value="S4_RNA-bd_sf"/>
</dbReference>
<dbReference type="PROSITE" id="PS50889">
    <property type="entry name" value="S4"/>
    <property type="match status" value="1"/>
</dbReference>
<dbReference type="Pfam" id="PF01479">
    <property type="entry name" value="S4"/>
    <property type="match status" value="1"/>
</dbReference>
<dbReference type="InterPro" id="IPR001179">
    <property type="entry name" value="PPIase_FKBP_dom"/>
</dbReference>
<evidence type="ECO:0000256" key="9">
    <source>
        <dbReference type="ARBA" id="ARBA00023235"/>
    </source>
</evidence>
<protein>
    <recommendedName>
        <fullName evidence="14">peptidylprolyl isomerase</fullName>
        <ecNumber evidence="14">5.2.1.8</ecNumber>
    </recommendedName>
</protein>
<keyword evidence="7 14" id="KW-0697">Rotamase</keyword>
<reference evidence="17" key="2">
    <citation type="submission" date="2020-01" db="EMBL/GenBank/DDBJ databases">
        <authorList>
            <person name="Perkins V."/>
            <person name="Lessard M.-H."/>
            <person name="Dugat-Bony E."/>
            <person name="Frenette M."/>
            <person name="Labrie S."/>
        </authorList>
    </citation>
    <scope>NUCLEOTIDE SEQUENCE</scope>
    <source>
        <strain evidence="17">LMA-70</strain>
    </source>
</reference>
<dbReference type="PROSITE" id="PS50059">
    <property type="entry name" value="FKBP_PPIASE"/>
    <property type="match status" value="1"/>
</dbReference>
<comment type="subcellular location">
    <subcellularLocation>
        <location evidence="2">Mitochondrion</location>
    </subcellularLocation>
</comment>
<dbReference type="SUPFAM" id="SSF54534">
    <property type="entry name" value="FKBP-like"/>
    <property type="match status" value="1"/>
</dbReference>
<evidence type="ECO:0000256" key="1">
    <source>
        <dbReference type="ARBA" id="ARBA00000971"/>
    </source>
</evidence>
<evidence type="ECO:0000256" key="6">
    <source>
        <dbReference type="ARBA" id="ARBA00022980"/>
    </source>
</evidence>
<dbReference type="Proteomes" id="UP000750522">
    <property type="component" value="Unassembled WGS sequence"/>
</dbReference>
<keyword evidence="9 14" id="KW-0413">Isomerase</keyword>
<dbReference type="FunFam" id="3.10.50.40:FF:000025">
    <property type="entry name" value="Peptidylprolyl isomerase"/>
    <property type="match status" value="1"/>
</dbReference>
<evidence type="ECO:0000256" key="4">
    <source>
        <dbReference type="ARBA" id="ARBA00022730"/>
    </source>
</evidence>
<evidence type="ECO:0000259" key="16">
    <source>
        <dbReference type="PROSITE" id="PS50059"/>
    </source>
</evidence>
<evidence type="ECO:0000256" key="10">
    <source>
        <dbReference type="ARBA" id="ARBA00023274"/>
    </source>
</evidence>
<dbReference type="FunFam" id="3.10.290.10:FF:000025">
    <property type="entry name" value="30S ribosomal subunit S4"/>
    <property type="match status" value="1"/>
</dbReference>
<evidence type="ECO:0000256" key="8">
    <source>
        <dbReference type="ARBA" id="ARBA00023128"/>
    </source>
</evidence>
<dbReference type="Gene3D" id="3.10.290.10">
    <property type="entry name" value="RNA-binding S4 domain"/>
    <property type="match status" value="1"/>
</dbReference>
<keyword evidence="6" id="KW-0689">Ribosomal protein</keyword>
<sequence>MGVTIKSLSPGDGKTYPKVGDTVSIHYVGTLENGQKFDSSRDRGTPFQTPIGVGRVIKGWDEGVPQLSVGEKAVLTITGDYAYGPRGYPGLIPPNATLIKIRASWNKFNLYNALVWNKGVRRGTLYQQKWTAKAETRAYHGEKLTETQFRNHFDGRLNAVAPLQSAAARENTPATPFALQTYASLEKRLDTALFRSMFASSPRQASQFIRYGKVKVNGVTIKHPGYLLKAGDVFSCDPERVLQAVGRSKPSVKESVELVNRQIRRYNRYVKKCKKFPEQMFKVRENHKKRHPWLLNKERENLSGKIAETNTKTLKRMNENINAVTPSSILKKILLNENVFDATGNLPNFGFGSDVQGKSLSVFQLATGKRAILTPVEPKEETKKEEAAEVKAEEVKAEEPATPVEVAPVDEQKVEELITKILPPKKTDAEGKPIAVNKSELLPHAGDIKKLLLDIVKIRAEQIRVEANKSLIDPANPESYKTPYDPEWVKGLPEEIPLVDAEAAETDLQSVLPVRLPWLAGGLYGLQEPEKPYFTPWAPRPFLSPFAILPHHIEVSFETCHAIYMRDPIARPGHSEVISPFSLDMHERAYMFYVTRRRK</sequence>
<keyword evidence="5 13" id="KW-0694">RNA-binding</keyword>
<feature type="region of interest" description="Disordered" evidence="15">
    <location>
        <begin position="378"/>
        <end position="402"/>
    </location>
</feature>
<name>A0A9P5G148_GEOCN</name>
<evidence type="ECO:0000256" key="11">
    <source>
        <dbReference type="ARBA" id="ARBA00037226"/>
    </source>
</evidence>
<dbReference type="GO" id="GO:0005840">
    <property type="term" value="C:ribosome"/>
    <property type="evidence" value="ECO:0007669"/>
    <property type="project" value="UniProtKB-KW"/>
</dbReference>
<dbReference type="GO" id="GO:0003755">
    <property type="term" value="F:peptidyl-prolyl cis-trans isomerase activity"/>
    <property type="evidence" value="ECO:0007669"/>
    <property type="project" value="UniProtKB-KW"/>
</dbReference>
<comment type="function">
    <text evidence="11">Component of the mitochondrial ribosome (mitoribosome), a dedicated translation machinery responsible for the synthesis of mitochondrial genome-encoded proteins, including at least some of the essential transmembrane subunits of the mitochondrial respiratory chain. The mitoribosomes are attached to the mitochondrial inner membrane and translation products are cotranslationally integrated into the membrane.</text>
</comment>
<gene>
    <name evidence="17" type="ORF">DV451_004513</name>
</gene>
<comment type="similarity">
    <text evidence="12">Belongs to the FKBP-type PPIase family. FKBP1 subfamily.</text>
</comment>
<evidence type="ECO:0000256" key="5">
    <source>
        <dbReference type="ARBA" id="ARBA00022884"/>
    </source>
</evidence>
<evidence type="ECO:0000313" key="18">
    <source>
        <dbReference type="Proteomes" id="UP000750522"/>
    </source>
</evidence>
<dbReference type="Pfam" id="PF00254">
    <property type="entry name" value="FKBP_C"/>
    <property type="match status" value="1"/>
</dbReference>
<dbReference type="SMART" id="SM00363">
    <property type="entry name" value="S4"/>
    <property type="match status" value="1"/>
</dbReference>
<evidence type="ECO:0000256" key="2">
    <source>
        <dbReference type="ARBA" id="ARBA00004173"/>
    </source>
</evidence>
<dbReference type="SUPFAM" id="SSF55174">
    <property type="entry name" value="Alpha-L RNA-binding motif"/>
    <property type="match status" value="1"/>
</dbReference>
<feature type="compositionally biased region" description="Basic and acidic residues" evidence="15">
    <location>
        <begin position="378"/>
        <end position="399"/>
    </location>
</feature>
<keyword evidence="8" id="KW-0496">Mitochondrion</keyword>